<dbReference type="SUPFAM" id="SSF53474">
    <property type="entry name" value="alpha/beta-Hydrolases"/>
    <property type="match status" value="1"/>
</dbReference>
<organism evidence="1 2">
    <name type="scientific">Hyaloscypha variabilis (strain UAMH 11265 / GT02V1 / F)</name>
    <name type="common">Meliniomyces variabilis</name>
    <dbReference type="NCBI Taxonomy" id="1149755"/>
    <lineage>
        <taxon>Eukaryota</taxon>
        <taxon>Fungi</taxon>
        <taxon>Dikarya</taxon>
        <taxon>Ascomycota</taxon>
        <taxon>Pezizomycotina</taxon>
        <taxon>Leotiomycetes</taxon>
        <taxon>Helotiales</taxon>
        <taxon>Hyaloscyphaceae</taxon>
        <taxon>Hyaloscypha</taxon>
        <taxon>Hyaloscypha variabilis</taxon>
    </lineage>
</organism>
<dbReference type="PANTHER" id="PTHR43798">
    <property type="entry name" value="MONOACYLGLYCEROL LIPASE"/>
    <property type="match status" value="1"/>
</dbReference>
<dbReference type="InterPro" id="IPR029058">
    <property type="entry name" value="AB_hydrolase_fold"/>
</dbReference>
<reference evidence="1 2" key="1">
    <citation type="submission" date="2016-04" db="EMBL/GenBank/DDBJ databases">
        <title>A degradative enzymes factory behind the ericoid mycorrhizal symbiosis.</title>
        <authorList>
            <consortium name="DOE Joint Genome Institute"/>
            <person name="Martino E."/>
            <person name="Morin E."/>
            <person name="Grelet G."/>
            <person name="Kuo A."/>
            <person name="Kohler A."/>
            <person name="Daghino S."/>
            <person name="Barry K."/>
            <person name="Choi C."/>
            <person name="Cichocki N."/>
            <person name="Clum A."/>
            <person name="Copeland A."/>
            <person name="Hainaut M."/>
            <person name="Haridas S."/>
            <person name="Labutti K."/>
            <person name="Lindquist E."/>
            <person name="Lipzen A."/>
            <person name="Khouja H.-R."/>
            <person name="Murat C."/>
            <person name="Ohm R."/>
            <person name="Olson A."/>
            <person name="Spatafora J."/>
            <person name="Veneault-Fourrey C."/>
            <person name="Henrissat B."/>
            <person name="Grigoriev I."/>
            <person name="Martin F."/>
            <person name="Perotto S."/>
        </authorList>
    </citation>
    <scope>NUCLEOTIDE SEQUENCE [LARGE SCALE GENOMIC DNA]</scope>
    <source>
        <strain evidence="1 2">F</strain>
    </source>
</reference>
<gene>
    <name evidence="1" type="ORF">L207DRAFT_543559</name>
</gene>
<keyword evidence="2" id="KW-1185">Reference proteome</keyword>
<evidence type="ECO:0000313" key="1">
    <source>
        <dbReference type="EMBL" id="PMD41424.1"/>
    </source>
</evidence>
<dbReference type="InterPro" id="IPR000639">
    <property type="entry name" value="Epox_hydrolase-like"/>
</dbReference>
<name>A0A2J6RSC9_HYAVF</name>
<dbReference type="GO" id="GO:0047372">
    <property type="term" value="F:monoacylglycerol lipase activity"/>
    <property type="evidence" value="ECO:0007669"/>
    <property type="project" value="TreeGrafter"/>
</dbReference>
<dbReference type="InterPro" id="IPR050266">
    <property type="entry name" value="AB_hydrolase_sf"/>
</dbReference>
<proteinExistence type="predicted"/>
<dbReference type="PANTHER" id="PTHR43798:SF33">
    <property type="entry name" value="HYDROLASE, PUTATIVE (AFU_ORTHOLOGUE AFUA_2G14860)-RELATED"/>
    <property type="match status" value="1"/>
</dbReference>
<dbReference type="PRINTS" id="PR00412">
    <property type="entry name" value="EPOXHYDRLASE"/>
</dbReference>
<keyword evidence="1" id="KW-0378">Hydrolase</keyword>
<evidence type="ECO:0000313" key="2">
    <source>
        <dbReference type="Proteomes" id="UP000235786"/>
    </source>
</evidence>
<dbReference type="GO" id="GO:0016020">
    <property type="term" value="C:membrane"/>
    <property type="evidence" value="ECO:0007669"/>
    <property type="project" value="TreeGrafter"/>
</dbReference>
<dbReference type="OrthoDB" id="284184at2759"/>
<dbReference type="Gene3D" id="3.40.50.1820">
    <property type="entry name" value="alpha/beta hydrolase"/>
    <property type="match status" value="1"/>
</dbReference>
<protein>
    <submittedName>
        <fullName evidence="1">Putative epoxide hydrolase</fullName>
    </submittedName>
</protein>
<dbReference type="GO" id="GO:0046464">
    <property type="term" value="P:acylglycerol catabolic process"/>
    <property type="evidence" value="ECO:0007669"/>
    <property type="project" value="TreeGrafter"/>
</dbReference>
<dbReference type="EMBL" id="KZ613944">
    <property type="protein sequence ID" value="PMD41424.1"/>
    <property type="molecule type" value="Genomic_DNA"/>
</dbReference>
<dbReference type="Proteomes" id="UP000235786">
    <property type="component" value="Unassembled WGS sequence"/>
</dbReference>
<sequence>MVSPFNSIREPRIITSSITYTYVFILAKLDKPTLLSLHAPDLLGYGGTSSPSDPVEYKAKTMAPEILSILDKEGIEKTPWYWPRLWQSPAFKTGKLRTGEILELGFLVIPYMPSGMVMDQDKVNVTTKGLLSFERFGYWRFYERNDAAEIIKEHWKTYFNLIYQEDPQVLKVDYGPLGALEASLRSDKVNQEKITHRKIFQDDYGPALNWYRAAIQNVNAVDEEDGRLDPQLTVPVLMITASNDPTGGPKFAEHVKNFAADLTEQQINAGHWVQLEKKAETNEAIAKFLNCGG</sequence>
<accession>A0A2J6RSC9</accession>
<dbReference type="AlphaFoldDB" id="A0A2J6RSC9"/>
<dbReference type="STRING" id="1149755.A0A2J6RSC9"/>